<dbReference type="Proteomes" id="UP001138751">
    <property type="component" value="Unassembled WGS sequence"/>
</dbReference>
<sequence>MSGTSGKFFFGAGNRAFYNLLRPMGGGGFAKGFGKALTFASTGTAAFGIFNQVQDYREGRNSGQEAAFGSAALFFGCLGGGGSLKAFAYSGLTSYLVMASLIGRRDHFRATNPDAQFVPEALIKTSDYFDLMSPLPMAVAEGVSGSTGGRGGMVLKTLGLGYSMLNLDLGNIKRLCLQDGAEIDHMERVEPEMLPLHLANYGDQALSDVEIFMLLASD</sequence>
<evidence type="ECO:0000313" key="2">
    <source>
        <dbReference type="Proteomes" id="UP001138751"/>
    </source>
</evidence>
<evidence type="ECO:0000313" key="1">
    <source>
        <dbReference type="EMBL" id="MBR0672305.1"/>
    </source>
</evidence>
<organism evidence="1 2">
    <name type="scientific">Neoroseomonas soli</name>
    <dbReference type="NCBI Taxonomy" id="1081025"/>
    <lineage>
        <taxon>Bacteria</taxon>
        <taxon>Pseudomonadati</taxon>
        <taxon>Pseudomonadota</taxon>
        <taxon>Alphaproteobacteria</taxon>
        <taxon>Acetobacterales</taxon>
        <taxon>Acetobacteraceae</taxon>
        <taxon>Neoroseomonas</taxon>
    </lineage>
</organism>
<dbReference type="EMBL" id="JAAEDM010000037">
    <property type="protein sequence ID" value="MBR0672305.1"/>
    <property type="molecule type" value="Genomic_DNA"/>
</dbReference>
<dbReference type="RefSeq" id="WP_211862723.1">
    <property type="nucleotide sequence ID" value="NZ_JAAEDM010000037.1"/>
</dbReference>
<comment type="caution">
    <text evidence="1">The sequence shown here is derived from an EMBL/GenBank/DDBJ whole genome shotgun (WGS) entry which is preliminary data.</text>
</comment>
<gene>
    <name evidence="1" type="ORF">GXW76_14070</name>
</gene>
<dbReference type="AlphaFoldDB" id="A0A9X9WYS6"/>
<protein>
    <submittedName>
        <fullName evidence="1">Uncharacterized protein</fullName>
    </submittedName>
</protein>
<keyword evidence="2" id="KW-1185">Reference proteome</keyword>
<accession>A0A9X9WYS6</accession>
<proteinExistence type="predicted"/>
<name>A0A9X9WYS6_9PROT</name>
<reference evidence="1" key="2">
    <citation type="journal article" date="2021" name="Syst. Appl. Microbiol.">
        <title>Roseomonas hellenica sp. nov., isolated from roots of wild-growing Alkanna tinctoria.</title>
        <authorList>
            <person name="Rat A."/>
            <person name="Naranjo H.D."/>
            <person name="Lebbe L."/>
            <person name="Cnockaert M."/>
            <person name="Krigas N."/>
            <person name="Grigoriadou K."/>
            <person name="Maloupa E."/>
            <person name="Willems A."/>
        </authorList>
    </citation>
    <scope>NUCLEOTIDE SEQUENCE</scope>
    <source>
        <strain evidence="1">LMG 31231</strain>
    </source>
</reference>
<reference evidence="1" key="1">
    <citation type="submission" date="2020-01" db="EMBL/GenBank/DDBJ databases">
        <authorList>
            <person name="Rat A."/>
        </authorList>
    </citation>
    <scope>NUCLEOTIDE SEQUENCE</scope>
    <source>
        <strain evidence="1">LMG 31231</strain>
    </source>
</reference>